<sequence>MTIEADDLEVLQVLRQRRPGWWFSHGGPSPNYWHAQRRGLRRQRALVTTVEAASAAELELLLDEVEDLDGRQAVRELVAEIRERGAYARKTGMVALVRWLDSPAEGYVPVDHYVEVESGEFRWREVPSGEAGPVDPVIGPIGEIPAAAERVVAVVRAVAQAGAW</sequence>
<keyword evidence="2" id="KW-1185">Reference proteome</keyword>
<accession>A0ABW2CWC2</accession>
<name>A0ABW2CWC2_9ACTN</name>
<dbReference type="RefSeq" id="WP_160825770.1">
    <property type="nucleotide sequence ID" value="NZ_JBHSXE010000001.1"/>
</dbReference>
<organism evidence="1 2">
    <name type="scientific">Actinomadura yumaensis</name>
    <dbReference type="NCBI Taxonomy" id="111807"/>
    <lineage>
        <taxon>Bacteria</taxon>
        <taxon>Bacillati</taxon>
        <taxon>Actinomycetota</taxon>
        <taxon>Actinomycetes</taxon>
        <taxon>Streptosporangiales</taxon>
        <taxon>Thermomonosporaceae</taxon>
        <taxon>Actinomadura</taxon>
    </lineage>
</organism>
<comment type="caution">
    <text evidence="1">The sequence shown here is derived from an EMBL/GenBank/DDBJ whole genome shotgun (WGS) entry which is preliminary data.</text>
</comment>
<reference evidence="2" key="1">
    <citation type="journal article" date="2019" name="Int. J. Syst. Evol. Microbiol.">
        <title>The Global Catalogue of Microorganisms (GCM) 10K type strain sequencing project: providing services to taxonomists for standard genome sequencing and annotation.</title>
        <authorList>
            <consortium name="The Broad Institute Genomics Platform"/>
            <consortium name="The Broad Institute Genome Sequencing Center for Infectious Disease"/>
            <person name="Wu L."/>
            <person name="Ma J."/>
        </authorList>
    </citation>
    <scope>NUCLEOTIDE SEQUENCE [LARGE SCALE GENOMIC DNA]</scope>
    <source>
        <strain evidence="2">JCM 3369</strain>
    </source>
</reference>
<evidence type="ECO:0000313" key="1">
    <source>
        <dbReference type="EMBL" id="MFC6885270.1"/>
    </source>
</evidence>
<protein>
    <submittedName>
        <fullName evidence="1">Uncharacterized protein</fullName>
    </submittedName>
</protein>
<evidence type="ECO:0000313" key="2">
    <source>
        <dbReference type="Proteomes" id="UP001596380"/>
    </source>
</evidence>
<dbReference type="Proteomes" id="UP001596380">
    <property type="component" value="Unassembled WGS sequence"/>
</dbReference>
<proteinExistence type="predicted"/>
<dbReference type="EMBL" id="JBHSXS010000036">
    <property type="protein sequence ID" value="MFC6885270.1"/>
    <property type="molecule type" value="Genomic_DNA"/>
</dbReference>
<gene>
    <name evidence="1" type="ORF">ACFQKB_36315</name>
</gene>